<evidence type="ECO:0000256" key="7">
    <source>
        <dbReference type="SAM" id="MobiDB-lite"/>
    </source>
</evidence>
<dbReference type="PANTHER" id="PTHR46527:SF1">
    <property type="entry name" value="NUCLEOPORIN NUP42"/>
    <property type="match status" value="1"/>
</dbReference>
<dbReference type="Gene3D" id="4.10.1000.10">
    <property type="entry name" value="Zinc finger, CCCH-type"/>
    <property type="match status" value="1"/>
</dbReference>
<dbReference type="InterPro" id="IPR036855">
    <property type="entry name" value="Znf_CCCH_sf"/>
</dbReference>
<dbReference type="Pfam" id="PF18044">
    <property type="entry name" value="zf-CCCH_4"/>
    <property type="match status" value="1"/>
</dbReference>
<feature type="compositionally biased region" description="Polar residues" evidence="7">
    <location>
        <begin position="244"/>
        <end position="262"/>
    </location>
</feature>
<reference evidence="9 10" key="1">
    <citation type="submission" date="2015-01" db="EMBL/GenBank/DDBJ databases">
        <title>The Genome Sequence of Ochroconis gallopava CBS43764.</title>
        <authorList>
            <consortium name="The Broad Institute Genomics Platform"/>
            <person name="Cuomo C."/>
            <person name="de Hoog S."/>
            <person name="Gorbushina A."/>
            <person name="Stielow B."/>
            <person name="Teixiera M."/>
            <person name="Abouelleil A."/>
            <person name="Chapman S.B."/>
            <person name="Priest M."/>
            <person name="Young S.K."/>
            <person name="Wortman J."/>
            <person name="Nusbaum C."/>
            <person name="Birren B."/>
        </authorList>
    </citation>
    <scope>NUCLEOTIDE SEQUENCE [LARGE SCALE GENOMIC DNA]</scope>
    <source>
        <strain evidence="9 10">CBS 43764</strain>
    </source>
</reference>
<evidence type="ECO:0000256" key="6">
    <source>
        <dbReference type="PROSITE-ProRule" id="PRU00723"/>
    </source>
</evidence>
<dbReference type="SMART" id="SM00356">
    <property type="entry name" value="ZnF_C3H1"/>
    <property type="match status" value="1"/>
</dbReference>
<feature type="compositionally biased region" description="Basic and acidic residues" evidence="7">
    <location>
        <begin position="62"/>
        <end position="77"/>
    </location>
</feature>
<feature type="region of interest" description="Disordered" evidence="7">
    <location>
        <begin position="517"/>
        <end position="544"/>
    </location>
</feature>
<keyword evidence="5" id="KW-0539">Nucleus</keyword>
<organism evidence="9 10">
    <name type="scientific">Verruconis gallopava</name>
    <dbReference type="NCBI Taxonomy" id="253628"/>
    <lineage>
        <taxon>Eukaryota</taxon>
        <taxon>Fungi</taxon>
        <taxon>Dikarya</taxon>
        <taxon>Ascomycota</taxon>
        <taxon>Pezizomycotina</taxon>
        <taxon>Dothideomycetes</taxon>
        <taxon>Pleosporomycetidae</taxon>
        <taxon>Venturiales</taxon>
        <taxon>Sympoventuriaceae</taxon>
        <taxon>Verruconis</taxon>
    </lineage>
</organism>
<dbReference type="InterPro" id="IPR041367">
    <property type="entry name" value="Znf-CCCH_4"/>
</dbReference>
<evidence type="ECO:0000256" key="2">
    <source>
        <dbReference type="ARBA" id="ARBA00022723"/>
    </source>
</evidence>
<dbReference type="STRING" id="253628.A0A0D2A7M2"/>
<sequence length="589" mass="62774">MVVCRFWERGNCRNGSNCKFEHPGARSTQSGGNPFTGGFGVQSRNPFEALRDDQPRGPRGGDSYRPEPRRHDNDRSRGQVWGGGGQSSGPDRHFRLDADTIRNDLTVELPQWPLSCYSGHPPDVPKHFFPPEMELSPEEVRTEYYLLRLQGREAQAQQKEASAAQAAQQAVADVVRDIHGHIRKIAAAKREHPNRWDIVDQNKTLGSANPFKPAPLPAVDRPGFTPASGFGQPLGFNSGPGTFGQPSVSTQTSAFGQPSQLGPKSAGFGQPAQPGQGPKFGQPSQLGPGSFGQASAIQGVGFGEPSQVGAQNQFTPSQNSQIVHKFHQTSQPQGFSTFGQPSQPQGSSTFGQPSTLGAKSAFGQPSASSHGSAFGQPSTFGSAGTFGKPSSLGQSNGFGQKTNPFDNHNVNSQGPFSQANQPSAPSNPFSQSSAQSPQVNSFGQPSPSPFSRETNQIASVFGQPTQLQNQGQAFGQPSGSGFVAPTQAISNSFGATQNTLKPTNGIKQSALHLNTLASTMSETYTTNPPSATPRDSDPPDEMYGSRKKEFEEAYKYVLATGTFADGIMPEVAPLHNWVGWGAMEKRFQA</sequence>
<proteinExistence type="predicted"/>
<dbReference type="GO" id="GO:0008270">
    <property type="term" value="F:zinc ion binding"/>
    <property type="evidence" value="ECO:0007669"/>
    <property type="project" value="UniProtKB-KW"/>
</dbReference>
<accession>A0A0D2A7M2</accession>
<dbReference type="PROSITE" id="PS50103">
    <property type="entry name" value="ZF_C3H1"/>
    <property type="match status" value="1"/>
</dbReference>
<feature type="compositionally biased region" description="Polar residues" evidence="7">
    <location>
        <begin position="391"/>
        <end position="479"/>
    </location>
</feature>
<evidence type="ECO:0000256" key="4">
    <source>
        <dbReference type="ARBA" id="ARBA00022833"/>
    </source>
</evidence>
<protein>
    <recommendedName>
        <fullName evidence="8">C3H1-type domain-containing protein</fullName>
    </recommendedName>
</protein>
<dbReference type="GO" id="GO:0005634">
    <property type="term" value="C:nucleus"/>
    <property type="evidence" value="ECO:0007669"/>
    <property type="project" value="UniProtKB-SubCell"/>
</dbReference>
<evidence type="ECO:0000313" key="10">
    <source>
        <dbReference type="Proteomes" id="UP000053259"/>
    </source>
</evidence>
<evidence type="ECO:0000256" key="3">
    <source>
        <dbReference type="ARBA" id="ARBA00022771"/>
    </source>
</evidence>
<dbReference type="SUPFAM" id="SSF90229">
    <property type="entry name" value="CCCH zinc finger"/>
    <property type="match status" value="1"/>
</dbReference>
<feature type="region of interest" description="Disordered" evidence="7">
    <location>
        <begin position="205"/>
        <end position="313"/>
    </location>
</feature>
<dbReference type="Proteomes" id="UP000053259">
    <property type="component" value="Unassembled WGS sequence"/>
</dbReference>
<feature type="zinc finger region" description="C3H1-type" evidence="6">
    <location>
        <begin position="1"/>
        <end position="25"/>
    </location>
</feature>
<evidence type="ECO:0000259" key="8">
    <source>
        <dbReference type="PROSITE" id="PS50103"/>
    </source>
</evidence>
<dbReference type="GeneID" id="27313801"/>
<dbReference type="InParanoid" id="A0A0D2A7M2"/>
<evidence type="ECO:0000256" key="1">
    <source>
        <dbReference type="ARBA" id="ARBA00004123"/>
    </source>
</evidence>
<feature type="compositionally biased region" description="Low complexity" evidence="7">
    <location>
        <begin position="265"/>
        <end position="285"/>
    </location>
</feature>
<keyword evidence="10" id="KW-1185">Reference proteome</keyword>
<keyword evidence="2 6" id="KW-0479">Metal-binding</keyword>
<keyword evidence="3 6" id="KW-0863">Zinc-finger</keyword>
<dbReference type="VEuPathDB" id="FungiDB:PV09_05828"/>
<dbReference type="PANTHER" id="PTHR46527">
    <property type="entry name" value="NUCLEOPORIN-LIKE PROTEIN 2"/>
    <property type="match status" value="1"/>
</dbReference>
<dbReference type="AlphaFoldDB" id="A0A0D2A7M2"/>
<name>A0A0D2A7M2_9PEZI</name>
<dbReference type="InterPro" id="IPR051767">
    <property type="entry name" value="Nucleoporin_NUP42"/>
</dbReference>
<feature type="compositionally biased region" description="Polar residues" evidence="7">
    <location>
        <begin position="517"/>
        <end position="529"/>
    </location>
</feature>
<evidence type="ECO:0000313" key="9">
    <source>
        <dbReference type="EMBL" id="KIW02763.1"/>
    </source>
</evidence>
<comment type="subcellular location">
    <subcellularLocation>
        <location evidence="1">Nucleus</location>
    </subcellularLocation>
</comment>
<feature type="region of interest" description="Disordered" evidence="7">
    <location>
        <begin position="22"/>
        <end position="94"/>
    </location>
</feature>
<feature type="region of interest" description="Disordered" evidence="7">
    <location>
        <begin position="327"/>
        <end position="486"/>
    </location>
</feature>
<gene>
    <name evidence="9" type="ORF">PV09_05828</name>
</gene>
<dbReference type="EMBL" id="KN847547">
    <property type="protein sequence ID" value="KIW02763.1"/>
    <property type="molecule type" value="Genomic_DNA"/>
</dbReference>
<dbReference type="InterPro" id="IPR000571">
    <property type="entry name" value="Znf_CCCH"/>
</dbReference>
<dbReference type="RefSeq" id="XP_016212632.1">
    <property type="nucleotide sequence ID" value="XM_016359383.1"/>
</dbReference>
<dbReference type="CDD" id="cd23954">
    <property type="entry name" value="AMO1_CTD"/>
    <property type="match status" value="1"/>
</dbReference>
<feature type="compositionally biased region" description="Polar residues" evidence="7">
    <location>
        <begin position="327"/>
        <end position="382"/>
    </location>
</feature>
<keyword evidence="4 6" id="KW-0862">Zinc</keyword>
<evidence type="ECO:0000256" key="5">
    <source>
        <dbReference type="ARBA" id="ARBA00023242"/>
    </source>
</evidence>
<feature type="domain" description="C3H1-type" evidence="8">
    <location>
        <begin position="1"/>
        <end position="25"/>
    </location>
</feature>
<dbReference type="OrthoDB" id="20729at2759"/>